<dbReference type="PANTHER" id="PTHR11815">
    <property type="entry name" value="SUCCINYL-COA SYNTHETASE BETA CHAIN"/>
    <property type="match status" value="1"/>
</dbReference>
<comment type="function">
    <text evidence="7">Succinyl-CoA synthetase functions in the citric acid cycle (TCA), coupling the hydrolysis of succinyl-CoA to the synthesis of either ATP or GTP and thus represents the only step of substrate-level phosphorylation in the TCA. The beta subunit provides nucleotide specificity of the enzyme and binds the substrate succinate, while the binding sites for coenzyme A and phosphate are found in the alpha subunit.</text>
</comment>
<dbReference type="RefSeq" id="WP_053552105.1">
    <property type="nucleotide sequence ID" value="NZ_CP010802.1"/>
</dbReference>
<feature type="binding site" evidence="7">
    <location>
        <begin position="320"/>
        <end position="322"/>
    </location>
    <ligand>
        <name>substrate</name>
        <note>ligand shared with subunit alpha</note>
    </ligand>
</feature>
<dbReference type="PATRIC" id="fig|1603606.3.peg.3708"/>
<dbReference type="PIRSF" id="PIRSF001554">
    <property type="entry name" value="SucCS_beta"/>
    <property type="match status" value="1"/>
</dbReference>
<dbReference type="PROSITE" id="PS50975">
    <property type="entry name" value="ATP_GRASP"/>
    <property type="match status" value="1"/>
</dbReference>
<dbReference type="KEGG" id="des:DSOUD_3447"/>
<keyword evidence="3 7" id="KW-0436">Ligase</keyword>
<dbReference type="NCBIfam" id="NF001913">
    <property type="entry name" value="PRK00696.1"/>
    <property type="match status" value="1"/>
</dbReference>
<dbReference type="GO" id="GO:0005524">
    <property type="term" value="F:ATP binding"/>
    <property type="evidence" value="ECO:0007669"/>
    <property type="project" value="UniProtKB-UniRule"/>
</dbReference>
<evidence type="ECO:0000313" key="11">
    <source>
        <dbReference type="Proteomes" id="UP000057158"/>
    </source>
</evidence>
<dbReference type="GO" id="GO:0004775">
    <property type="term" value="F:succinate-CoA ligase (ADP-forming) activity"/>
    <property type="evidence" value="ECO:0007669"/>
    <property type="project" value="UniProtKB-UniRule"/>
</dbReference>
<evidence type="ECO:0000256" key="1">
    <source>
        <dbReference type="ARBA" id="ARBA00009182"/>
    </source>
</evidence>
<evidence type="ECO:0000256" key="3">
    <source>
        <dbReference type="ARBA" id="ARBA00022598"/>
    </source>
</evidence>
<dbReference type="OrthoDB" id="9802602at2"/>
<dbReference type="HAMAP" id="MF_00558">
    <property type="entry name" value="Succ_CoA_beta"/>
    <property type="match status" value="1"/>
</dbReference>
<feature type="binding site" evidence="7">
    <location>
        <begin position="52"/>
        <end position="54"/>
    </location>
    <ligand>
        <name>ATP</name>
        <dbReference type="ChEBI" id="CHEBI:30616"/>
    </ligand>
</feature>
<sequence>MNIHEYQAKEILSTYDIPVPRGRVCLTADQVERAAKMMGGRCMVKAQIYAGGRGKAGGVKLVHYPEQAQDLAKDLFARKLVTPQTGPEGLRVRRILVEEAVEIAREFYLSITLDRASSRYILIASAEGGVEIEEVAAKSPEKIHKLAIDPLSGLHSFQARKISLALGLKGSLCEDCVQLILSLYRACLEKDCSLVEINPLVVTKAGWLMAMDAKIAFDDNAVFRHREYPDMIDYSQLDPLEITAGKYDLAYIKLDGAIGCLVNGAGLAMATLDVLNECGGKPANFLDVGGGASREKVTEAFKIILQDPDVQGIFVNIFGGIMRCDVIAQGIIDAASEVDCPLPIVVRMDGSQVDEGKALLKESGLNVQTADSLGDGARRIVKMLDSAEARPKGRAKKP</sequence>
<dbReference type="GO" id="GO:0006104">
    <property type="term" value="P:succinyl-CoA metabolic process"/>
    <property type="evidence" value="ECO:0007669"/>
    <property type="project" value="TreeGrafter"/>
</dbReference>
<dbReference type="GO" id="GO:0000287">
    <property type="term" value="F:magnesium ion binding"/>
    <property type="evidence" value="ECO:0007669"/>
    <property type="project" value="UniProtKB-UniRule"/>
</dbReference>
<dbReference type="Gene3D" id="3.30.470.20">
    <property type="entry name" value="ATP-grasp fold, B domain"/>
    <property type="match status" value="1"/>
</dbReference>
<dbReference type="GO" id="GO:0042709">
    <property type="term" value="C:succinate-CoA ligase complex"/>
    <property type="evidence" value="ECO:0007669"/>
    <property type="project" value="TreeGrafter"/>
</dbReference>
<dbReference type="Pfam" id="PF08442">
    <property type="entry name" value="ATP-grasp_2"/>
    <property type="match status" value="1"/>
</dbReference>
<comment type="catalytic activity">
    <reaction evidence="7">
        <text>GTP + succinate + CoA = succinyl-CoA + GDP + phosphate</text>
        <dbReference type="Rhea" id="RHEA:22120"/>
        <dbReference type="ChEBI" id="CHEBI:30031"/>
        <dbReference type="ChEBI" id="CHEBI:37565"/>
        <dbReference type="ChEBI" id="CHEBI:43474"/>
        <dbReference type="ChEBI" id="CHEBI:57287"/>
        <dbReference type="ChEBI" id="CHEBI:57292"/>
        <dbReference type="ChEBI" id="CHEBI:58189"/>
    </reaction>
</comment>
<organism evidence="10 11">
    <name type="scientific">Desulfuromonas soudanensis</name>
    <dbReference type="NCBI Taxonomy" id="1603606"/>
    <lineage>
        <taxon>Bacteria</taxon>
        <taxon>Pseudomonadati</taxon>
        <taxon>Thermodesulfobacteriota</taxon>
        <taxon>Desulfuromonadia</taxon>
        <taxon>Desulfuromonadales</taxon>
        <taxon>Desulfuromonadaceae</taxon>
        <taxon>Desulfuromonas</taxon>
    </lineage>
</organism>
<feature type="domain" description="ATP-grasp" evidence="9">
    <location>
        <begin position="9"/>
        <end position="243"/>
    </location>
</feature>
<protein>
    <recommendedName>
        <fullName evidence="7">Succinate--CoA ligase [ADP-forming] subunit beta</fullName>
        <ecNumber evidence="7">6.2.1.5</ecNumber>
    </recommendedName>
    <alternativeName>
        <fullName evidence="7">Succinyl-CoA synthetase subunit beta</fullName>
        <shortName evidence="7">SCS-beta</shortName>
    </alternativeName>
</protein>
<comment type="pathway">
    <text evidence="7">Carbohydrate metabolism; tricarboxylic acid cycle; succinate from succinyl-CoA (ligase route): step 1/1.</text>
</comment>
<keyword evidence="11" id="KW-1185">Reference proteome</keyword>
<comment type="subunit">
    <text evidence="7">Heterotetramer of two alpha and two beta subunits.</text>
</comment>
<comment type="catalytic activity">
    <reaction evidence="7">
        <text>succinate + ATP + CoA = succinyl-CoA + ADP + phosphate</text>
        <dbReference type="Rhea" id="RHEA:17661"/>
        <dbReference type="ChEBI" id="CHEBI:30031"/>
        <dbReference type="ChEBI" id="CHEBI:30616"/>
        <dbReference type="ChEBI" id="CHEBI:43474"/>
        <dbReference type="ChEBI" id="CHEBI:57287"/>
        <dbReference type="ChEBI" id="CHEBI:57292"/>
        <dbReference type="ChEBI" id="CHEBI:456216"/>
        <dbReference type="EC" id="6.2.1.5"/>
    </reaction>
</comment>
<dbReference type="InterPro" id="IPR017866">
    <property type="entry name" value="Succ-CoA_synthase_bsu_CS"/>
</dbReference>
<feature type="binding site" evidence="7">
    <location>
        <position position="263"/>
    </location>
    <ligand>
        <name>substrate</name>
        <note>ligand shared with subunit alpha</note>
    </ligand>
</feature>
<dbReference type="InterPro" id="IPR011761">
    <property type="entry name" value="ATP-grasp"/>
</dbReference>
<evidence type="ECO:0000256" key="4">
    <source>
        <dbReference type="ARBA" id="ARBA00022723"/>
    </source>
</evidence>
<dbReference type="EMBL" id="CP010802">
    <property type="protein sequence ID" value="ALC18164.1"/>
    <property type="molecule type" value="Genomic_DNA"/>
</dbReference>
<evidence type="ECO:0000256" key="6">
    <source>
        <dbReference type="ARBA" id="ARBA00022842"/>
    </source>
</evidence>
<dbReference type="GO" id="GO:0005829">
    <property type="term" value="C:cytosol"/>
    <property type="evidence" value="ECO:0007669"/>
    <property type="project" value="TreeGrafter"/>
</dbReference>
<gene>
    <name evidence="7 10" type="primary">sucC</name>
    <name evidence="10" type="ORF">DSOUD_3447</name>
</gene>
<dbReference type="Pfam" id="PF00549">
    <property type="entry name" value="Ligase_CoA"/>
    <property type="match status" value="1"/>
</dbReference>
<evidence type="ECO:0000259" key="9">
    <source>
        <dbReference type="PROSITE" id="PS50975"/>
    </source>
</evidence>
<dbReference type="EC" id="6.2.1.5" evidence="7"/>
<comment type="cofactor">
    <cofactor evidence="7">
        <name>Mg(2+)</name>
        <dbReference type="ChEBI" id="CHEBI:18420"/>
    </cofactor>
    <text evidence="7">Binds 1 Mg(2+) ion per subunit.</text>
</comment>
<feature type="binding site" evidence="7">
    <location>
        <position position="101"/>
    </location>
    <ligand>
        <name>ATP</name>
        <dbReference type="ChEBI" id="CHEBI:30616"/>
    </ligand>
</feature>
<dbReference type="PANTHER" id="PTHR11815:SF10">
    <property type="entry name" value="SUCCINATE--COA LIGASE [GDP-FORMING] SUBUNIT BETA, MITOCHONDRIAL"/>
    <property type="match status" value="1"/>
</dbReference>
<accession>A0A0M4D5L2</accession>
<dbReference type="SUPFAM" id="SSF52210">
    <property type="entry name" value="Succinyl-CoA synthetase domains"/>
    <property type="match status" value="1"/>
</dbReference>
<dbReference type="GO" id="GO:0006099">
    <property type="term" value="P:tricarboxylic acid cycle"/>
    <property type="evidence" value="ECO:0007669"/>
    <property type="project" value="UniProtKB-UniRule"/>
</dbReference>
<keyword evidence="6 7" id="KW-0460">Magnesium</keyword>
<feature type="binding site" evidence="7">
    <location>
        <position position="198"/>
    </location>
    <ligand>
        <name>Mg(2+)</name>
        <dbReference type="ChEBI" id="CHEBI:18420"/>
    </ligand>
</feature>
<dbReference type="GO" id="GO:0004776">
    <property type="term" value="F:succinate-CoA ligase (GDP-forming) activity"/>
    <property type="evidence" value="ECO:0007669"/>
    <property type="project" value="RHEA"/>
</dbReference>
<evidence type="ECO:0000256" key="8">
    <source>
        <dbReference type="PROSITE-ProRule" id="PRU00409"/>
    </source>
</evidence>
<dbReference type="InterPro" id="IPR013650">
    <property type="entry name" value="ATP-grasp_succ-CoA_synth-type"/>
</dbReference>
<reference evidence="10 11" key="1">
    <citation type="submission" date="2015-07" db="EMBL/GenBank/DDBJ databases">
        <title>Isolation and Genomic Characterization of a Novel Halophilic Metal-Reducing Deltaproteobacterium from the Deep Subsurface.</title>
        <authorList>
            <person name="Badalamenti J.P."/>
            <person name="Summers Z.M."/>
            <person name="Gralnick J.A."/>
            <person name="Bond D.R."/>
        </authorList>
    </citation>
    <scope>NUCLEOTIDE SEQUENCE [LARGE SCALE GENOMIC DNA]</scope>
    <source>
        <strain evidence="10 11">WTL</strain>
    </source>
</reference>
<feature type="binding site" evidence="7">
    <location>
        <position position="212"/>
    </location>
    <ligand>
        <name>Mg(2+)</name>
        <dbReference type="ChEBI" id="CHEBI:18420"/>
    </ligand>
</feature>
<comment type="similarity">
    <text evidence="1 7">Belongs to the succinate/malate CoA ligase beta subunit family.</text>
</comment>
<evidence type="ECO:0000256" key="2">
    <source>
        <dbReference type="ARBA" id="ARBA00022532"/>
    </source>
</evidence>
<dbReference type="InterPro" id="IPR005809">
    <property type="entry name" value="Succ_CoA_ligase-like_bsu"/>
</dbReference>
<dbReference type="InterPro" id="IPR005811">
    <property type="entry name" value="SUCC_ACL_C"/>
</dbReference>
<dbReference type="Gene3D" id="3.30.1490.20">
    <property type="entry name" value="ATP-grasp fold, A domain"/>
    <property type="match status" value="1"/>
</dbReference>
<dbReference type="FunFam" id="3.30.470.20:FF:000002">
    <property type="entry name" value="Succinate--CoA ligase [ADP-forming] subunit beta"/>
    <property type="match status" value="1"/>
</dbReference>
<dbReference type="FunFam" id="3.30.1490.20:FF:000002">
    <property type="entry name" value="Succinate--CoA ligase [ADP-forming] subunit beta"/>
    <property type="match status" value="1"/>
</dbReference>
<keyword evidence="5 7" id="KW-0547">Nucleotide-binding</keyword>
<evidence type="ECO:0000313" key="10">
    <source>
        <dbReference type="EMBL" id="ALC18164.1"/>
    </source>
</evidence>
<feature type="binding site" evidence="7">
    <location>
        <position position="45"/>
    </location>
    <ligand>
        <name>ATP</name>
        <dbReference type="ChEBI" id="CHEBI:30616"/>
    </ligand>
</feature>
<feature type="binding site" evidence="7">
    <location>
        <position position="106"/>
    </location>
    <ligand>
        <name>ATP</name>
        <dbReference type="ChEBI" id="CHEBI:30616"/>
    </ligand>
</feature>
<dbReference type="UniPathway" id="UPA00223">
    <property type="reaction ID" value="UER00999"/>
</dbReference>
<keyword evidence="2 7" id="KW-0816">Tricarboxylic acid cycle</keyword>
<proteinExistence type="inferred from homology"/>
<dbReference type="NCBIfam" id="TIGR01016">
    <property type="entry name" value="sucCoAbeta"/>
    <property type="match status" value="1"/>
</dbReference>
<dbReference type="InterPro" id="IPR013815">
    <property type="entry name" value="ATP_grasp_subdomain_1"/>
</dbReference>
<dbReference type="STRING" id="1603606.DSOUD_3447"/>
<name>A0A0M4D5L2_9BACT</name>
<keyword evidence="7 8" id="KW-0067">ATP-binding</keyword>
<keyword evidence="4 7" id="KW-0479">Metal-binding</keyword>
<evidence type="ECO:0000256" key="7">
    <source>
        <dbReference type="HAMAP-Rule" id="MF_00558"/>
    </source>
</evidence>
<feature type="binding site" evidence="7">
    <location>
        <position position="98"/>
    </location>
    <ligand>
        <name>ATP</name>
        <dbReference type="ChEBI" id="CHEBI:30616"/>
    </ligand>
</feature>
<dbReference type="PROSITE" id="PS01217">
    <property type="entry name" value="SUCCINYL_COA_LIG_3"/>
    <property type="match status" value="1"/>
</dbReference>
<evidence type="ECO:0000256" key="5">
    <source>
        <dbReference type="ARBA" id="ARBA00022741"/>
    </source>
</evidence>
<dbReference type="SUPFAM" id="SSF56059">
    <property type="entry name" value="Glutathione synthetase ATP-binding domain-like"/>
    <property type="match status" value="1"/>
</dbReference>
<dbReference type="FunFam" id="3.40.50.261:FF:000001">
    <property type="entry name" value="Succinate--CoA ligase [ADP-forming] subunit beta"/>
    <property type="match status" value="1"/>
</dbReference>
<dbReference type="Proteomes" id="UP000057158">
    <property type="component" value="Chromosome"/>
</dbReference>
<dbReference type="AlphaFoldDB" id="A0A0M4D5L2"/>
<dbReference type="InterPro" id="IPR016102">
    <property type="entry name" value="Succinyl-CoA_synth-like"/>
</dbReference>
<dbReference type="Gene3D" id="3.40.50.261">
    <property type="entry name" value="Succinyl-CoA synthetase domains"/>
    <property type="match status" value="1"/>
</dbReference>